<gene>
    <name evidence="4" type="ORF">E2C01_090589</name>
</gene>
<keyword evidence="2" id="KW-0812">Transmembrane</keyword>
<proteinExistence type="predicted"/>
<name>A0A5B7JBS1_PORTR</name>
<keyword evidence="5" id="KW-1185">Reference proteome</keyword>
<evidence type="ECO:0000256" key="1">
    <source>
        <dbReference type="SAM" id="MobiDB-lite"/>
    </source>
</evidence>
<sequence length="94" mass="10127">MGDPRPLLLPLRDSHGAGRHGARRLPMSPPSVVAARHYYSVLPRYHRVVLGVVVVVVVVVATCISKQNQSIESVFQSVFRSMHRVACAGVAAAA</sequence>
<evidence type="ECO:0000256" key="2">
    <source>
        <dbReference type="SAM" id="Phobius"/>
    </source>
</evidence>
<keyword evidence="2" id="KW-1133">Transmembrane helix</keyword>
<organism evidence="4 5">
    <name type="scientific">Portunus trituberculatus</name>
    <name type="common">Swimming crab</name>
    <name type="synonym">Neptunus trituberculatus</name>
    <dbReference type="NCBI Taxonomy" id="210409"/>
    <lineage>
        <taxon>Eukaryota</taxon>
        <taxon>Metazoa</taxon>
        <taxon>Ecdysozoa</taxon>
        <taxon>Arthropoda</taxon>
        <taxon>Crustacea</taxon>
        <taxon>Multicrustacea</taxon>
        <taxon>Malacostraca</taxon>
        <taxon>Eumalacostraca</taxon>
        <taxon>Eucarida</taxon>
        <taxon>Decapoda</taxon>
        <taxon>Pleocyemata</taxon>
        <taxon>Brachyura</taxon>
        <taxon>Eubrachyura</taxon>
        <taxon>Portunoidea</taxon>
        <taxon>Portunidae</taxon>
        <taxon>Portuninae</taxon>
        <taxon>Portunus</taxon>
    </lineage>
</organism>
<evidence type="ECO:0000313" key="4">
    <source>
        <dbReference type="EMBL" id="MPC95381.1"/>
    </source>
</evidence>
<feature type="compositionally biased region" description="Low complexity" evidence="1">
    <location>
        <begin position="1"/>
        <end position="11"/>
    </location>
</feature>
<dbReference type="Proteomes" id="UP000324222">
    <property type="component" value="Unassembled WGS sequence"/>
</dbReference>
<reference evidence="4 5" key="1">
    <citation type="submission" date="2019-05" db="EMBL/GenBank/DDBJ databases">
        <title>Another draft genome of Portunus trituberculatus and its Hox gene families provides insights of decapod evolution.</title>
        <authorList>
            <person name="Jeong J.-H."/>
            <person name="Song I."/>
            <person name="Kim S."/>
            <person name="Choi T."/>
            <person name="Kim D."/>
            <person name="Ryu S."/>
            <person name="Kim W."/>
        </authorList>
    </citation>
    <scope>NUCLEOTIDE SEQUENCE [LARGE SCALE GENOMIC DNA]</scope>
    <source>
        <tissue evidence="4">Muscle</tissue>
    </source>
</reference>
<keyword evidence="2" id="KW-0472">Membrane</keyword>
<evidence type="ECO:0000313" key="5">
    <source>
        <dbReference type="Proteomes" id="UP000324222"/>
    </source>
</evidence>
<evidence type="ECO:0000259" key="3">
    <source>
        <dbReference type="Pfam" id="PF08525"/>
    </source>
</evidence>
<accession>A0A5B7JBS1</accession>
<protein>
    <recommendedName>
        <fullName evidence="3">Opacity-associated protein A-like N-terminal domain-containing protein</fullName>
    </recommendedName>
</protein>
<feature type="domain" description="Opacity-associated protein A-like N-terminal" evidence="3">
    <location>
        <begin position="41"/>
        <end position="61"/>
    </location>
</feature>
<dbReference type="AlphaFoldDB" id="A0A5B7JBS1"/>
<dbReference type="Pfam" id="PF08525">
    <property type="entry name" value="OapA_N"/>
    <property type="match status" value="1"/>
</dbReference>
<comment type="caution">
    <text evidence="4">The sequence shown here is derived from an EMBL/GenBank/DDBJ whole genome shotgun (WGS) entry which is preliminary data.</text>
</comment>
<feature type="region of interest" description="Disordered" evidence="1">
    <location>
        <begin position="1"/>
        <end position="24"/>
    </location>
</feature>
<dbReference type="EMBL" id="VSRR010102004">
    <property type="protein sequence ID" value="MPC95381.1"/>
    <property type="molecule type" value="Genomic_DNA"/>
</dbReference>
<dbReference type="InterPro" id="IPR013731">
    <property type="entry name" value="OapA_N"/>
</dbReference>
<feature type="transmembrane region" description="Helical" evidence="2">
    <location>
        <begin position="45"/>
        <end position="64"/>
    </location>
</feature>